<protein>
    <submittedName>
        <fullName evidence="2">Uncharacterized protein</fullName>
    </submittedName>
</protein>
<proteinExistence type="predicted"/>
<comment type="caution">
    <text evidence="2">The sequence shown here is derived from an EMBL/GenBank/DDBJ whole genome shotgun (WGS) entry which is preliminary data.</text>
</comment>
<keyword evidence="3" id="KW-1185">Reference proteome</keyword>
<reference evidence="2 3" key="1">
    <citation type="journal article" date="2019" name="ISME J.">
        <title>Candidatus Macondimonas diazotrophica, a novel gammaproteobacterial genus dominating crude-oil-contaminated coastal sediments.</title>
        <authorList>
            <person name="Karthikeyan S."/>
            <person name="Konstantinidis K."/>
        </authorList>
    </citation>
    <scope>NUCLEOTIDE SEQUENCE [LARGE SCALE GENOMIC DNA]</scope>
    <source>
        <strain evidence="2 3">KTK01</strain>
    </source>
</reference>
<name>A0A4Z0F6K0_9GAMM</name>
<dbReference type="RefSeq" id="WP_135282896.1">
    <property type="nucleotide sequence ID" value="NZ_SRIO01000033.1"/>
</dbReference>
<accession>A0A4Z0F6K0</accession>
<keyword evidence="1" id="KW-0175">Coiled coil</keyword>
<gene>
    <name evidence="2" type="ORF">E4680_13230</name>
</gene>
<organism evidence="2 3">
    <name type="scientific">Candidatus Macondimonas diazotrophica</name>
    <dbReference type="NCBI Taxonomy" id="2305248"/>
    <lineage>
        <taxon>Bacteria</taxon>
        <taxon>Pseudomonadati</taxon>
        <taxon>Pseudomonadota</taxon>
        <taxon>Gammaproteobacteria</taxon>
        <taxon>Chromatiales</taxon>
        <taxon>Ectothiorhodospiraceae</taxon>
        <taxon>Candidatus Macondimonas</taxon>
    </lineage>
</organism>
<dbReference type="EMBL" id="SRIO01000033">
    <property type="protein sequence ID" value="TFZ81238.1"/>
    <property type="molecule type" value="Genomic_DNA"/>
</dbReference>
<evidence type="ECO:0000313" key="2">
    <source>
        <dbReference type="EMBL" id="TFZ81238.1"/>
    </source>
</evidence>
<feature type="coiled-coil region" evidence="1">
    <location>
        <begin position="15"/>
        <end position="52"/>
    </location>
</feature>
<sequence>MSRDLDVVTITGEEYDNLLDSSEELRNAKAKIERMQDALQQAVNEATQEERNRCAEMVPTTWLDPLLTGDHAALPKVGEKINGLHIEALLLGIRDRIRDR</sequence>
<dbReference type="Proteomes" id="UP000297890">
    <property type="component" value="Unassembled WGS sequence"/>
</dbReference>
<dbReference type="AlphaFoldDB" id="A0A4Z0F6K0"/>
<evidence type="ECO:0000256" key="1">
    <source>
        <dbReference type="SAM" id="Coils"/>
    </source>
</evidence>
<evidence type="ECO:0000313" key="3">
    <source>
        <dbReference type="Proteomes" id="UP000297890"/>
    </source>
</evidence>